<feature type="chain" id="PRO_5032348102" description="Lipoprotein" evidence="1">
    <location>
        <begin position="21"/>
        <end position="185"/>
    </location>
</feature>
<accession>A0A840MTD6</accession>
<keyword evidence="3" id="KW-1185">Reference proteome</keyword>
<dbReference type="AlphaFoldDB" id="A0A840MTD6"/>
<gene>
    <name evidence="2" type="ORF">HNQ59_001760</name>
</gene>
<comment type="caution">
    <text evidence="2">The sequence shown here is derived from an EMBL/GenBank/DDBJ whole genome shotgun (WGS) entry which is preliminary data.</text>
</comment>
<sequence length="185" mass="19157">MKIKLLMLAVAAVSLNLAQAAPSCQTLFGGVQMLPDPACKIAQEYPGNLYLGMQGAPNSCFSIKLSNLGDGFAGLTLEQMVGANQARSMTPGALNEREAPPMPSPMPQTRLLFTGRTIIKTADGNLFGAEAGAMGTTGATEQSLIVGGTGKYAGATGTIYAYGDYIGNGKWGIYVGELCVGAKQR</sequence>
<proteinExistence type="predicted"/>
<dbReference type="Proteomes" id="UP000575898">
    <property type="component" value="Unassembled WGS sequence"/>
</dbReference>
<keyword evidence="1" id="KW-0732">Signal</keyword>
<organism evidence="2 3">
    <name type="scientific">Chitinivorax tropicus</name>
    <dbReference type="NCBI Taxonomy" id="714531"/>
    <lineage>
        <taxon>Bacteria</taxon>
        <taxon>Pseudomonadati</taxon>
        <taxon>Pseudomonadota</taxon>
        <taxon>Betaproteobacteria</taxon>
        <taxon>Chitinivorax</taxon>
    </lineage>
</organism>
<evidence type="ECO:0000313" key="2">
    <source>
        <dbReference type="EMBL" id="MBB5018471.1"/>
    </source>
</evidence>
<dbReference type="RefSeq" id="WP_184037799.1">
    <property type="nucleotide sequence ID" value="NZ_JACHHY010000009.1"/>
</dbReference>
<protein>
    <recommendedName>
        <fullName evidence="4">Lipoprotein</fullName>
    </recommendedName>
</protein>
<evidence type="ECO:0000256" key="1">
    <source>
        <dbReference type="SAM" id="SignalP"/>
    </source>
</evidence>
<dbReference type="EMBL" id="JACHHY010000009">
    <property type="protein sequence ID" value="MBB5018471.1"/>
    <property type="molecule type" value="Genomic_DNA"/>
</dbReference>
<evidence type="ECO:0000313" key="3">
    <source>
        <dbReference type="Proteomes" id="UP000575898"/>
    </source>
</evidence>
<name>A0A840MTD6_9PROT</name>
<feature type="signal peptide" evidence="1">
    <location>
        <begin position="1"/>
        <end position="20"/>
    </location>
</feature>
<evidence type="ECO:0008006" key="4">
    <source>
        <dbReference type="Google" id="ProtNLM"/>
    </source>
</evidence>
<reference evidence="2 3" key="1">
    <citation type="submission" date="2020-08" db="EMBL/GenBank/DDBJ databases">
        <title>Genomic Encyclopedia of Type Strains, Phase IV (KMG-IV): sequencing the most valuable type-strain genomes for metagenomic binning, comparative biology and taxonomic classification.</title>
        <authorList>
            <person name="Goeker M."/>
        </authorList>
    </citation>
    <scope>NUCLEOTIDE SEQUENCE [LARGE SCALE GENOMIC DNA]</scope>
    <source>
        <strain evidence="2 3">DSM 27165</strain>
    </source>
</reference>